<evidence type="ECO:0000256" key="8">
    <source>
        <dbReference type="SAM" id="MobiDB-lite"/>
    </source>
</evidence>
<dbReference type="GO" id="GO:0003677">
    <property type="term" value="F:DNA binding"/>
    <property type="evidence" value="ECO:0007669"/>
    <property type="project" value="InterPro"/>
</dbReference>
<evidence type="ECO:0000256" key="2">
    <source>
        <dbReference type="ARBA" id="ARBA00005340"/>
    </source>
</evidence>
<dbReference type="GO" id="GO:0008081">
    <property type="term" value="F:phosphoric diester hydrolase activity"/>
    <property type="evidence" value="ECO:0007669"/>
    <property type="project" value="TreeGrafter"/>
</dbReference>
<dbReference type="InterPro" id="IPR018246">
    <property type="entry name" value="AP_endonuc_F2_Zn_BS"/>
</dbReference>
<dbReference type="PROSITE" id="PS00729">
    <property type="entry name" value="AP_NUCLEASE_F2_1"/>
    <property type="match status" value="1"/>
</dbReference>
<dbReference type="InterPro" id="IPR013022">
    <property type="entry name" value="Xyl_isomerase-like_TIM-brl"/>
</dbReference>
<keyword evidence="4" id="KW-0227">DNA damage</keyword>
<gene>
    <name evidence="10" type="primary">nfo</name>
    <name evidence="10" type="ORF">FJT64_024808</name>
</gene>
<feature type="region of interest" description="Disordered" evidence="8">
    <location>
        <begin position="1"/>
        <end position="89"/>
    </location>
</feature>
<evidence type="ECO:0000256" key="4">
    <source>
        <dbReference type="ARBA" id="ARBA00022763"/>
    </source>
</evidence>
<proteinExistence type="inferred from homology"/>
<comment type="cofactor">
    <cofactor evidence="1">
        <name>Zn(2+)</name>
        <dbReference type="ChEBI" id="CHEBI:29105"/>
    </cofactor>
</comment>
<dbReference type="Gene3D" id="3.20.20.150">
    <property type="entry name" value="Divalent-metal-dependent TIM barrel enzymes"/>
    <property type="match status" value="1"/>
</dbReference>
<organism evidence="10 11">
    <name type="scientific">Amphibalanus amphitrite</name>
    <name type="common">Striped barnacle</name>
    <name type="synonym">Balanus amphitrite</name>
    <dbReference type="NCBI Taxonomy" id="1232801"/>
    <lineage>
        <taxon>Eukaryota</taxon>
        <taxon>Metazoa</taxon>
        <taxon>Ecdysozoa</taxon>
        <taxon>Arthropoda</taxon>
        <taxon>Crustacea</taxon>
        <taxon>Multicrustacea</taxon>
        <taxon>Cirripedia</taxon>
        <taxon>Thoracica</taxon>
        <taxon>Thoracicalcarea</taxon>
        <taxon>Balanomorpha</taxon>
        <taxon>Balanoidea</taxon>
        <taxon>Balanidae</taxon>
        <taxon>Amphibalaninae</taxon>
        <taxon>Amphibalanus</taxon>
    </lineage>
</organism>
<dbReference type="GO" id="GO:0006284">
    <property type="term" value="P:base-excision repair"/>
    <property type="evidence" value="ECO:0007669"/>
    <property type="project" value="TreeGrafter"/>
</dbReference>
<dbReference type="EMBL" id="VIIS01000966">
    <property type="protein sequence ID" value="KAF0303229.1"/>
    <property type="molecule type" value="Genomic_DNA"/>
</dbReference>
<dbReference type="HAMAP" id="MF_00152">
    <property type="entry name" value="Nfo"/>
    <property type="match status" value="1"/>
</dbReference>
<dbReference type="GO" id="GO:0003906">
    <property type="term" value="F:DNA-(apurinic or apyrimidinic site) endonuclease activity"/>
    <property type="evidence" value="ECO:0007669"/>
    <property type="project" value="TreeGrafter"/>
</dbReference>
<comment type="caution">
    <text evidence="10">The sequence shown here is derived from an EMBL/GenBank/DDBJ whole genome shotgun (WGS) entry which is preliminary data.</text>
</comment>
<evidence type="ECO:0000259" key="9">
    <source>
        <dbReference type="Pfam" id="PF01261"/>
    </source>
</evidence>
<keyword evidence="3" id="KW-0479">Metal-binding</keyword>
<keyword evidence="11" id="KW-1185">Reference proteome</keyword>
<evidence type="ECO:0000313" key="11">
    <source>
        <dbReference type="Proteomes" id="UP000440578"/>
    </source>
</evidence>
<dbReference type="PROSITE" id="PS00731">
    <property type="entry name" value="AP_NUCLEASE_F2_3"/>
    <property type="match status" value="1"/>
</dbReference>
<evidence type="ECO:0000313" key="10">
    <source>
        <dbReference type="EMBL" id="KAF0303229.1"/>
    </source>
</evidence>
<dbReference type="SUPFAM" id="SSF51658">
    <property type="entry name" value="Xylose isomerase-like"/>
    <property type="match status" value="1"/>
</dbReference>
<dbReference type="PANTHER" id="PTHR21445:SF0">
    <property type="entry name" value="APURINIC-APYRIMIDINIC ENDONUCLEASE"/>
    <property type="match status" value="1"/>
</dbReference>
<evidence type="ECO:0000256" key="3">
    <source>
        <dbReference type="ARBA" id="ARBA00022723"/>
    </source>
</evidence>
<dbReference type="NCBIfam" id="TIGR00587">
    <property type="entry name" value="nfo"/>
    <property type="match status" value="1"/>
</dbReference>
<dbReference type="PROSITE" id="PS00730">
    <property type="entry name" value="AP_NUCLEASE_F2_2"/>
    <property type="match status" value="1"/>
</dbReference>
<dbReference type="InterPro" id="IPR001719">
    <property type="entry name" value="AP_endonuc_2"/>
</dbReference>
<keyword evidence="7" id="KW-0234">DNA repair</keyword>
<dbReference type="InterPro" id="IPR036237">
    <property type="entry name" value="Xyl_isomerase-like_sf"/>
</dbReference>
<accession>A0A6A4WDD2</accession>
<reference evidence="10 11" key="1">
    <citation type="submission" date="2019-07" db="EMBL/GenBank/DDBJ databases">
        <title>Draft genome assembly of a fouling barnacle, Amphibalanus amphitrite (Darwin, 1854): The first reference genome for Thecostraca.</title>
        <authorList>
            <person name="Kim W."/>
        </authorList>
    </citation>
    <scope>NUCLEOTIDE SEQUENCE [LARGE SCALE GENOMIC DNA]</scope>
    <source>
        <strain evidence="10">SNU_AA5</strain>
        <tissue evidence="10">Soma without cirri and trophi</tissue>
    </source>
</reference>
<protein>
    <submittedName>
        <fullName evidence="10">Putative endonuclease 4</fullName>
    </submittedName>
</protein>
<dbReference type="GO" id="GO:0008270">
    <property type="term" value="F:zinc ion binding"/>
    <property type="evidence" value="ECO:0007669"/>
    <property type="project" value="InterPro"/>
</dbReference>
<dbReference type="PROSITE" id="PS51432">
    <property type="entry name" value="AP_NUCLEASE_F2_4"/>
    <property type="match status" value="1"/>
</dbReference>
<dbReference type="SMART" id="SM00518">
    <property type="entry name" value="AP2Ec"/>
    <property type="match status" value="1"/>
</dbReference>
<dbReference type="GO" id="GO:0005739">
    <property type="term" value="C:mitochondrion"/>
    <property type="evidence" value="ECO:0007669"/>
    <property type="project" value="TreeGrafter"/>
</dbReference>
<keyword evidence="5" id="KW-0378">Hydrolase</keyword>
<dbReference type="Pfam" id="PF01261">
    <property type="entry name" value="AP_endonuc_2"/>
    <property type="match status" value="1"/>
</dbReference>
<keyword evidence="10" id="KW-0540">Nuclease</keyword>
<feature type="compositionally biased region" description="Low complexity" evidence="8">
    <location>
        <begin position="11"/>
        <end position="20"/>
    </location>
</feature>
<evidence type="ECO:0000256" key="1">
    <source>
        <dbReference type="ARBA" id="ARBA00001947"/>
    </source>
</evidence>
<comment type="similarity">
    <text evidence="2">Belongs to the AP endonuclease 2 family.</text>
</comment>
<sequence>MPGVPTQMVQTRGSSRSSAPPSAPSGGGRATGAASGVGEQPTGSHKAQKRRPPSAAATSKKKVKVLKAEDSKPALEPAQVAVKSADSPPAAARAVLPPVKEEPAALCRAPFEATGQLYVGAHVSGAGGLWNAVREAHDIGARSFALFLASQRTWNRKPLSEEGAVRFREAMQYGYSGDLVVPHGSYLMNLGSPEPETRSKSCALLLDELAALSEAGPATLQLSPSPAQRCGQAGFPGLCQREWFPRNSSVRRVGDRQRCLCRRPAEVSHGSTCGKISRDESVAHIARGINDALSVTSGVTVLLENMSRQGNTLGGDLRELRAIIDLVEDQDRIGVCLDTCHAHAAGYDLSTEAGFSTLMADFESVLGLNRLRAVHLNDSKSPVGSHKDRHENIGKGTIGKAGIMRVLADPRFQRLPIVLETPYVDDGIYRREIKLLYGMIGA</sequence>
<evidence type="ECO:0000256" key="7">
    <source>
        <dbReference type="ARBA" id="ARBA00023204"/>
    </source>
</evidence>
<dbReference type="CDD" id="cd00019">
    <property type="entry name" value="AP2Ec"/>
    <property type="match status" value="1"/>
</dbReference>
<dbReference type="AlphaFoldDB" id="A0A6A4WDD2"/>
<dbReference type="PANTHER" id="PTHR21445">
    <property type="entry name" value="ENDONUCLEASE IV ENDODEOXYRIBONUCLEASE IV"/>
    <property type="match status" value="1"/>
</dbReference>
<evidence type="ECO:0000256" key="6">
    <source>
        <dbReference type="ARBA" id="ARBA00022833"/>
    </source>
</evidence>
<keyword evidence="6" id="KW-0862">Zinc</keyword>
<dbReference type="GO" id="GO:0005634">
    <property type="term" value="C:nucleus"/>
    <property type="evidence" value="ECO:0007669"/>
    <property type="project" value="TreeGrafter"/>
</dbReference>
<dbReference type="OrthoDB" id="7663182at2759"/>
<evidence type="ECO:0000256" key="5">
    <source>
        <dbReference type="ARBA" id="ARBA00022801"/>
    </source>
</evidence>
<keyword evidence="10" id="KW-0255">Endonuclease</keyword>
<dbReference type="Proteomes" id="UP000440578">
    <property type="component" value="Unassembled WGS sequence"/>
</dbReference>
<feature type="domain" description="Xylose isomerase-like TIM barrel" evidence="9">
    <location>
        <begin position="133"/>
        <end position="436"/>
    </location>
</feature>
<name>A0A6A4WDD2_AMPAM</name>